<dbReference type="GO" id="GO:0030246">
    <property type="term" value="F:carbohydrate binding"/>
    <property type="evidence" value="ECO:0007669"/>
    <property type="project" value="TreeGrafter"/>
</dbReference>
<dbReference type="FunFam" id="2.60.120.260:FF:000027">
    <property type="entry name" value="Beta-glucuronidase"/>
    <property type="match status" value="1"/>
</dbReference>
<comment type="similarity">
    <text evidence="3 12">Belongs to the glycosyl hydrolase 2 family.</text>
</comment>
<dbReference type="Gene3D" id="2.60.120.260">
    <property type="entry name" value="Galactose-binding domain-like"/>
    <property type="match status" value="1"/>
</dbReference>
<dbReference type="PRINTS" id="PR00132">
    <property type="entry name" value="GLHYDRLASE2"/>
</dbReference>
<dbReference type="GO" id="GO:0004566">
    <property type="term" value="F:beta-glucuronidase activity"/>
    <property type="evidence" value="ECO:0007669"/>
    <property type="project" value="UniProtKB-EC"/>
</dbReference>
<reference evidence="17 18" key="1">
    <citation type="submission" date="2023-03" db="EMBL/GenBank/DDBJ databases">
        <title>Genome insight into feeding habits of ladybird beetles.</title>
        <authorList>
            <person name="Li H.-S."/>
            <person name="Huang Y.-H."/>
            <person name="Pang H."/>
        </authorList>
    </citation>
    <scope>NUCLEOTIDE SEQUENCE [LARGE SCALE GENOMIC DNA]</scope>
    <source>
        <strain evidence="17">SYSU_2023b</strain>
        <tissue evidence="17">Whole body</tissue>
    </source>
</reference>
<accession>A0AAW1UA98</accession>
<protein>
    <recommendedName>
        <fullName evidence="6 12">Beta-glucuronidase</fullName>
        <ecNumber evidence="5 12">3.2.1.31</ecNumber>
    </recommendedName>
</protein>
<keyword evidence="9" id="KW-0325">Glycoprotein</keyword>
<dbReference type="InterPro" id="IPR013783">
    <property type="entry name" value="Ig-like_fold"/>
</dbReference>
<evidence type="ECO:0000313" key="17">
    <source>
        <dbReference type="EMBL" id="KAK9877172.1"/>
    </source>
</evidence>
<evidence type="ECO:0000256" key="3">
    <source>
        <dbReference type="ARBA" id="ARBA00007401"/>
    </source>
</evidence>
<dbReference type="PANTHER" id="PTHR10066">
    <property type="entry name" value="BETA-GLUCURONIDASE"/>
    <property type="match status" value="1"/>
</dbReference>
<evidence type="ECO:0000256" key="8">
    <source>
        <dbReference type="ARBA" id="ARBA00022801"/>
    </source>
</evidence>
<dbReference type="Proteomes" id="UP001431783">
    <property type="component" value="Unassembled WGS sequence"/>
</dbReference>
<keyword evidence="8 12" id="KW-0378">Hydrolase</keyword>
<dbReference type="SUPFAM" id="SSF51445">
    <property type="entry name" value="(Trans)glycosidases"/>
    <property type="match status" value="1"/>
</dbReference>
<keyword evidence="13" id="KW-1133">Transmembrane helix</keyword>
<evidence type="ECO:0000259" key="15">
    <source>
        <dbReference type="Pfam" id="PF02836"/>
    </source>
</evidence>
<dbReference type="PANTHER" id="PTHR10066:SF67">
    <property type="entry name" value="BETA-GLUCURONIDASE"/>
    <property type="match status" value="1"/>
</dbReference>
<dbReference type="AlphaFoldDB" id="A0AAW1UA98"/>
<dbReference type="InterPro" id="IPR006102">
    <property type="entry name" value="Ig-like_GH2"/>
</dbReference>
<dbReference type="InterPro" id="IPR008979">
    <property type="entry name" value="Galactose-bd-like_sf"/>
</dbReference>
<proteinExistence type="inferred from homology"/>
<comment type="subunit">
    <text evidence="4 12">Homotetramer.</text>
</comment>
<dbReference type="GO" id="GO:0005975">
    <property type="term" value="P:carbohydrate metabolic process"/>
    <property type="evidence" value="ECO:0007669"/>
    <property type="project" value="InterPro"/>
</dbReference>
<gene>
    <name evidence="17" type="ORF">WA026_016920</name>
</gene>
<evidence type="ECO:0000256" key="1">
    <source>
        <dbReference type="ARBA" id="ARBA00003025"/>
    </source>
</evidence>
<comment type="subcellular location">
    <subcellularLocation>
        <location evidence="2">Lysosome</location>
    </subcellularLocation>
</comment>
<evidence type="ECO:0000256" key="5">
    <source>
        <dbReference type="ARBA" id="ARBA00012761"/>
    </source>
</evidence>
<comment type="caution">
    <text evidence="17">The sequence shown here is derived from an EMBL/GenBank/DDBJ whole genome shotgun (WGS) entry which is preliminary data.</text>
</comment>
<dbReference type="Gene3D" id="2.60.40.10">
    <property type="entry name" value="Immunoglobulins"/>
    <property type="match status" value="1"/>
</dbReference>
<dbReference type="InterPro" id="IPR006101">
    <property type="entry name" value="Glyco_hydro_2"/>
</dbReference>
<evidence type="ECO:0000313" key="18">
    <source>
        <dbReference type="Proteomes" id="UP001431783"/>
    </source>
</evidence>
<keyword evidence="10 12" id="KW-0458">Lysosome</keyword>
<dbReference type="Gene3D" id="3.20.20.80">
    <property type="entry name" value="Glycosidases"/>
    <property type="match status" value="1"/>
</dbReference>
<comment type="activity regulation">
    <text evidence="12">Inhibited by L-aspartic acid.</text>
</comment>
<dbReference type="Pfam" id="PF02836">
    <property type="entry name" value="Glyco_hydro_2_C"/>
    <property type="match status" value="1"/>
</dbReference>
<evidence type="ECO:0000256" key="4">
    <source>
        <dbReference type="ARBA" id="ARBA00011881"/>
    </source>
</evidence>
<feature type="domain" description="Glycoside hydrolase family 2 immunoglobulin-like beta-sandwich" evidence="14">
    <location>
        <begin position="225"/>
        <end position="329"/>
    </location>
</feature>
<keyword evidence="11 12" id="KW-0326">Glycosidase</keyword>
<dbReference type="InterPro" id="IPR023232">
    <property type="entry name" value="Glyco_hydro_2_AS"/>
</dbReference>
<evidence type="ECO:0000256" key="13">
    <source>
        <dbReference type="SAM" id="Phobius"/>
    </source>
</evidence>
<dbReference type="PROSITE" id="PS00608">
    <property type="entry name" value="GLYCOSYL_HYDROL_F2_2"/>
    <property type="match status" value="1"/>
</dbReference>
<evidence type="ECO:0000259" key="14">
    <source>
        <dbReference type="Pfam" id="PF00703"/>
    </source>
</evidence>
<dbReference type="GO" id="GO:0005615">
    <property type="term" value="C:extracellular space"/>
    <property type="evidence" value="ECO:0007669"/>
    <property type="project" value="TreeGrafter"/>
</dbReference>
<dbReference type="EC" id="3.2.1.31" evidence="5 12"/>
<keyword evidence="18" id="KW-1185">Reference proteome</keyword>
<evidence type="ECO:0000256" key="11">
    <source>
        <dbReference type="ARBA" id="ARBA00023295"/>
    </source>
</evidence>
<feature type="domain" description="Glycosyl hydrolases family 2 sugar binding" evidence="16">
    <location>
        <begin position="89"/>
        <end position="223"/>
    </location>
</feature>
<evidence type="ECO:0000259" key="16">
    <source>
        <dbReference type="Pfam" id="PF02837"/>
    </source>
</evidence>
<evidence type="ECO:0000256" key="12">
    <source>
        <dbReference type="RuleBase" id="RU361154"/>
    </source>
</evidence>
<feature type="transmembrane region" description="Helical" evidence="13">
    <location>
        <begin position="7"/>
        <end position="24"/>
    </location>
</feature>
<dbReference type="FunFam" id="3.20.20.80:FF:000029">
    <property type="entry name" value="Beta-glucuronidase"/>
    <property type="match status" value="1"/>
</dbReference>
<dbReference type="InterPro" id="IPR023230">
    <property type="entry name" value="Glyco_hydro_2_CS"/>
</dbReference>
<dbReference type="InterPro" id="IPR006103">
    <property type="entry name" value="Glyco_hydro_2_cat"/>
</dbReference>
<sequence length="658" mass="76247">MFGIKFYMFVMGVATYFLFTYFLASSNCITCTEYGILYPQDSETRQRVSLDGIWNFVQANTTKPLDGYSEHWYTKSLKDLNVNVQLMPVPASYNDITTDWTLRDHVGIVWYERYFHVPKTWSDVGRIWLRFGSVSYAAQVWINGVEVVSHQIGHLPFLVEISNYIYFGKENRITVSCDNTLLEDTIPQGKVHVLNSGRLAQTYTFDFFNYAGIDRSVFIYTTPFVYIDDISVTVESVEDSKAVLGYDVVYFNDDLRNITCQVDLIDKQGIHVCSGDCGKGKAQLTIDNPNLWWPYLMDKNPGYLYTFEVKLLDQNEEVVDIYRLPVGIRILSWTDKSFMINGKQLYLHGFGRHEDSDIRGKGLDLPLIIRDHNLIRWVGANTYRTSHYPYAEEIMDLADSLGIMIIDECPGVNIEGYSDNLLINHKKSLTELIKRDKNRPSVIMWSAANEPRTQYPAAKSYFEEVIKHIKTLDTSRPTTIVEAQRYTATDASFFVDIVSFNRYNGWYSNAGNLDEIASSVIEEATNWHNRFQKLVIHQEYGGDTLEGLHFLPTFIWSEEYQVQLMSQHFKAYDQLRKEGFFIGEFIWNFADFKTAQDYTRVGGNKKGIFTRNRQPKASAHFLRKRYWALAERLYNATLPDDLYVYVASNEKSFKHSEL</sequence>
<organism evidence="17 18">
    <name type="scientific">Henosepilachna vigintioctopunctata</name>
    <dbReference type="NCBI Taxonomy" id="420089"/>
    <lineage>
        <taxon>Eukaryota</taxon>
        <taxon>Metazoa</taxon>
        <taxon>Ecdysozoa</taxon>
        <taxon>Arthropoda</taxon>
        <taxon>Hexapoda</taxon>
        <taxon>Insecta</taxon>
        <taxon>Pterygota</taxon>
        <taxon>Neoptera</taxon>
        <taxon>Endopterygota</taxon>
        <taxon>Coleoptera</taxon>
        <taxon>Polyphaga</taxon>
        <taxon>Cucujiformia</taxon>
        <taxon>Coccinelloidea</taxon>
        <taxon>Coccinellidae</taxon>
        <taxon>Epilachninae</taxon>
        <taxon>Epilachnini</taxon>
        <taxon>Henosepilachna</taxon>
    </lineage>
</organism>
<dbReference type="PROSITE" id="PS00719">
    <property type="entry name" value="GLYCOSYL_HYDROL_F2_1"/>
    <property type="match status" value="1"/>
</dbReference>
<dbReference type="GO" id="GO:0005764">
    <property type="term" value="C:lysosome"/>
    <property type="evidence" value="ECO:0007669"/>
    <property type="project" value="UniProtKB-SubCell"/>
</dbReference>
<comment type="catalytic activity">
    <reaction evidence="12">
        <text>a beta-D-glucuronoside + H2O = D-glucuronate + an alcohol</text>
        <dbReference type="Rhea" id="RHEA:17633"/>
        <dbReference type="ChEBI" id="CHEBI:15377"/>
        <dbReference type="ChEBI" id="CHEBI:30879"/>
        <dbReference type="ChEBI" id="CHEBI:58720"/>
        <dbReference type="ChEBI" id="CHEBI:83411"/>
        <dbReference type="EC" id="3.2.1.31"/>
    </reaction>
</comment>
<keyword evidence="13" id="KW-0812">Transmembrane</keyword>
<dbReference type="GO" id="GO:0019391">
    <property type="term" value="P:glucuronoside catabolic process"/>
    <property type="evidence" value="ECO:0007669"/>
    <property type="project" value="TreeGrafter"/>
</dbReference>
<evidence type="ECO:0000256" key="10">
    <source>
        <dbReference type="ARBA" id="ARBA00023228"/>
    </source>
</evidence>
<keyword evidence="13" id="KW-0472">Membrane</keyword>
<dbReference type="Pfam" id="PF02837">
    <property type="entry name" value="Glyco_hydro_2_N"/>
    <property type="match status" value="1"/>
</dbReference>
<evidence type="ECO:0000256" key="2">
    <source>
        <dbReference type="ARBA" id="ARBA00004371"/>
    </source>
</evidence>
<dbReference type="Pfam" id="PF00703">
    <property type="entry name" value="Glyco_hydro_2"/>
    <property type="match status" value="1"/>
</dbReference>
<evidence type="ECO:0000256" key="9">
    <source>
        <dbReference type="ARBA" id="ARBA00023180"/>
    </source>
</evidence>
<dbReference type="NCBIfam" id="NF007538">
    <property type="entry name" value="PRK10150.1"/>
    <property type="match status" value="1"/>
</dbReference>
<comment type="function">
    <text evidence="1 12">Plays an important role in the degradation of dermatan and keratan sulfates.</text>
</comment>
<keyword evidence="7" id="KW-0732">Signal</keyword>
<dbReference type="FunFam" id="2.60.40.10:FF:000628">
    <property type="entry name" value="Beta-glucuronidase"/>
    <property type="match status" value="1"/>
</dbReference>
<dbReference type="EMBL" id="JARQZJ010000040">
    <property type="protein sequence ID" value="KAK9877172.1"/>
    <property type="molecule type" value="Genomic_DNA"/>
</dbReference>
<feature type="domain" description="Glycoside hydrolase family 2 catalytic" evidence="15">
    <location>
        <begin position="334"/>
        <end position="629"/>
    </location>
</feature>
<dbReference type="InterPro" id="IPR006104">
    <property type="entry name" value="Glyco_hydro_2_N"/>
</dbReference>
<evidence type="ECO:0000256" key="7">
    <source>
        <dbReference type="ARBA" id="ARBA00022729"/>
    </source>
</evidence>
<dbReference type="SUPFAM" id="SSF49785">
    <property type="entry name" value="Galactose-binding domain-like"/>
    <property type="match status" value="1"/>
</dbReference>
<name>A0AAW1UA98_9CUCU</name>
<evidence type="ECO:0000256" key="6">
    <source>
        <dbReference type="ARBA" id="ARBA00016205"/>
    </source>
</evidence>
<dbReference type="InterPro" id="IPR036156">
    <property type="entry name" value="Beta-gal/glucu_dom_sf"/>
</dbReference>
<dbReference type="SUPFAM" id="SSF49303">
    <property type="entry name" value="beta-Galactosidase/glucuronidase domain"/>
    <property type="match status" value="1"/>
</dbReference>
<dbReference type="InterPro" id="IPR017853">
    <property type="entry name" value="GH"/>
</dbReference>